<accession>A0A5J5CQP4</accession>
<comment type="caution">
    <text evidence="1">The sequence shown here is derived from an EMBL/GenBank/DDBJ whole genome shotgun (WGS) entry which is preliminary data.</text>
</comment>
<sequence length="70" mass="7763">MHMGTWVPPLIPAAAVVLYEVQILDFLDSGQVDDFIAMSPEDRTHVPLSRSSKLSTHYAALQPLFQAEPL</sequence>
<dbReference type="AlphaFoldDB" id="A0A5J5CQP4"/>
<proteinExistence type="predicted"/>
<keyword evidence="2" id="KW-1185">Reference proteome</keyword>
<dbReference type="EMBL" id="VOFY01000018">
    <property type="protein sequence ID" value="KAA8583189.1"/>
    <property type="molecule type" value="Genomic_DNA"/>
</dbReference>
<protein>
    <submittedName>
        <fullName evidence="1">Uncharacterized protein</fullName>
    </submittedName>
</protein>
<organism evidence="1 2">
    <name type="scientific">Etheostoma spectabile</name>
    <name type="common">orangethroat darter</name>
    <dbReference type="NCBI Taxonomy" id="54343"/>
    <lineage>
        <taxon>Eukaryota</taxon>
        <taxon>Metazoa</taxon>
        <taxon>Chordata</taxon>
        <taxon>Craniata</taxon>
        <taxon>Vertebrata</taxon>
        <taxon>Euteleostomi</taxon>
        <taxon>Actinopterygii</taxon>
        <taxon>Neopterygii</taxon>
        <taxon>Teleostei</taxon>
        <taxon>Neoteleostei</taxon>
        <taxon>Acanthomorphata</taxon>
        <taxon>Eupercaria</taxon>
        <taxon>Perciformes</taxon>
        <taxon>Percoidei</taxon>
        <taxon>Percidae</taxon>
        <taxon>Etheostomatinae</taxon>
        <taxon>Etheostoma</taxon>
    </lineage>
</organism>
<evidence type="ECO:0000313" key="1">
    <source>
        <dbReference type="EMBL" id="KAA8583189.1"/>
    </source>
</evidence>
<dbReference type="Proteomes" id="UP000327493">
    <property type="component" value="Chromosome 18"/>
</dbReference>
<evidence type="ECO:0000313" key="2">
    <source>
        <dbReference type="Proteomes" id="UP000327493"/>
    </source>
</evidence>
<gene>
    <name evidence="1" type="ORF">FQN60_015735</name>
</gene>
<name>A0A5J5CQP4_9PERO</name>
<reference evidence="1 2" key="1">
    <citation type="submission" date="2019-08" db="EMBL/GenBank/DDBJ databases">
        <title>A chromosome-level genome assembly, high-density linkage maps, and genome scans reveal the genomic architecture of hybrid incompatibilities underlying speciation via character displacement in darters (Percidae: Etheostominae).</title>
        <authorList>
            <person name="Moran R.L."/>
            <person name="Catchen J.M."/>
            <person name="Fuller R.C."/>
        </authorList>
    </citation>
    <scope>NUCLEOTIDE SEQUENCE [LARGE SCALE GENOMIC DNA]</scope>
    <source>
        <strain evidence="1">EspeVRDwgs_2016</strain>
        <tissue evidence="1">Muscle</tissue>
    </source>
</reference>